<proteinExistence type="predicted"/>
<evidence type="ECO:0000313" key="1">
    <source>
        <dbReference type="EMBL" id="VFQ94299.1"/>
    </source>
</evidence>
<gene>
    <name evidence="1" type="ORF">CCAM_LOCUS36075</name>
</gene>
<reference evidence="1 2" key="1">
    <citation type="submission" date="2018-04" db="EMBL/GenBank/DDBJ databases">
        <authorList>
            <person name="Vogel A."/>
        </authorList>
    </citation>
    <scope>NUCLEOTIDE SEQUENCE [LARGE SCALE GENOMIC DNA]</scope>
</reference>
<dbReference type="AlphaFoldDB" id="A0A484N0D8"/>
<dbReference type="EMBL" id="OOIL02005264">
    <property type="protein sequence ID" value="VFQ94299.1"/>
    <property type="molecule type" value="Genomic_DNA"/>
</dbReference>
<dbReference type="Proteomes" id="UP000595140">
    <property type="component" value="Unassembled WGS sequence"/>
</dbReference>
<keyword evidence="2" id="KW-1185">Reference proteome</keyword>
<evidence type="ECO:0000313" key="2">
    <source>
        <dbReference type="Proteomes" id="UP000595140"/>
    </source>
</evidence>
<protein>
    <submittedName>
        <fullName evidence="1">Uncharacterized protein</fullName>
    </submittedName>
</protein>
<organism evidence="1 2">
    <name type="scientific">Cuscuta campestris</name>
    <dbReference type="NCBI Taxonomy" id="132261"/>
    <lineage>
        <taxon>Eukaryota</taxon>
        <taxon>Viridiplantae</taxon>
        <taxon>Streptophyta</taxon>
        <taxon>Embryophyta</taxon>
        <taxon>Tracheophyta</taxon>
        <taxon>Spermatophyta</taxon>
        <taxon>Magnoliopsida</taxon>
        <taxon>eudicotyledons</taxon>
        <taxon>Gunneridae</taxon>
        <taxon>Pentapetalae</taxon>
        <taxon>asterids</taxon>
        <taxon>lamiids</taxon>
        <taxon>Solanales</taxon>
        <taxon>Convolvulaceae</taxon>
        <taxon>Cuscuteae</taxon>
        <taxon>Cuscuta</taxon>
        <taxon>Cuscuta subgen. Grammica</taxon>
        <taxon>Cuscuta sect. Cleistogrammica</taxon>
    </lineage>
</organism>
<name>A0A484N0D8_9ASTE</name>
<sequence length="210" mass="23299">MMSTVRKLIVAPLSPSNLAPQAGEVIVQIVEDTTAYTGSVVENSSVELCIEDDRKSGSDDVMGTSACARARVVESTYKSECLSAQCPDGVLLIVTDHVPTNGVNRDNHWRNLSILKKVSPGNNVIFYGCTKEFETTTIKVIAFCGSKCFTQEDIVFQPLVAWSSFIHTDEQRFAVLSLFSSLFLLELEERSKFFSIPIRYRIRDDSVVAM</sequence>
<accession>A0A484N0D8</accession>